<dbReference type="Gene3D" id="3.20.20.140">
    <property type="entry name" value="Metal-dependent hydrolases"/>
    <property type="match status" value="1"/>
</dbReference>
<accession>A0A1E5FZG8</accession>
<dbReference type="Pfam" id="PF01979">
    <property type="entry name" value="Amidohydro_1"/>
    <property type="match status" value="1"/>
</dbReference>
<organism evidence="2 3">
    <name type="scientific">Desulfuribacillus alkaliarsenatis</name>
    <dbReference type="NCBI Taxonomy" id="766136"/>
    <lineage>
        <taxon>Bacteria</taxon>
        <taxon>Bacillati</taxon>
        <taxon>Bacillota</taxon>
        <taxon>Desulfuribacillia</taxon>
        <taxon>Desulfuribacillales</taxon>
        <taxon>Desulfuribacillaceae</taxon>
        <taxon>Desulfuribacillus</taxon>
    </lineage>
</organism>
<dbReference type="PANTHER" id="PTHR43135:SF3">
    <property type="entry name" value="ALPHA-D-RIBOSE 1-METHYLPHOSPHONATE 5-TRIPHOSPHATE DIPHOSPHATASE"/>
    <property type="match status" value="1"/>
</dbReference>
<comment type="caution">
    <text evidence="2">The sequence shown here is derived from an EMBL/GenBank/DDBJ whole genome shotgun (WGS) entry which is preliminary data.</text>
</comment>
<dbReference type="Proteomes" id="UP000094296">
    <property type="component" value="Unassembled WGS sequence"/>
</dbReference>
<name>A0A1E5FZG8_9FIRM</name>
<dbReference type="STRING" id="766136.BHF68_10855"/>
<dbReference type="SUPFAM" id="SSF51338">
    <property type="entry name" value="Composite domain of metallo-dependent hydrolases"/>
    <property type="match status" value="1"/>
</dbReference>
<feature type="domain" description="Amidohydrolase-related" evidence="1">
    <location>
        <begin position="52"/>
        <end position="383"/>
    </location>
</feature>
<evidence type="ECO:0000313" key="3">
    <source>
        <dbReference type="Proteomes" id="UP000094296"/>
    </source>
</evidence>
<dbReference type="SUPFAM" id="SSF51556">
    <property type="entry name" value="Metallo-dependent hydrolases"/>
    <property type="match status" value="1"/>
</dbReference>
<dbReference type="InterPro" id="IPR011059">
    <property type="entry name" value="Metal-dep_hydrolase_composite"/>
</dbReference>
<dbReference type="OrthoDB" id="9776455at2"/>
<dbReference type="RefSeq" id="WP_069644234.1">
    <property type="nucleotide sequence ID" value="NZ_MIJE01000034.1"/>
</dbReference>
<dbReference type="Gene3D" id="2.30.40.10">
    <property type="entry name" value="Urease, subunit C, domain 1"/>
    <property type="match status" value="1"/>
</dbReference>
<proteinExistence type="predicted"/>
<evidence type="ECO:0000313" key="2">
    <source>
        <dbReference type="EMBL" id="OEF95961.1"/>
    </source>
</evidence>
<reference evidence="2 3" key="1">
    <citation type="submission" date="2016-09" db="EMBL/GenBank/DDBJ databases">
        <title>Draft genome sequence for the type strain of Desulfuribacillus alkaliarsenatis AHT28, an obligately anaerobic, sulfidogenic bacterium isolated from Russian soda lake sediments.</title>
        <authorList>
            <person name="Abin C.A."/>
            <person name="Hollibaugh J.T."/>
        </authorList>
    </citation>
    <scope>NUCLEOTIDE SEQUENCE [LARGE SCALE GENOMIC DNA]</scope>
    <source>
        <strain evidence="2 3">AHT28</strain>
    </source>
</reference>
<keyword evidence="3" id="KW-1185">Reference proteome</keyword>
<dbReference type="InterPro" id="IPR032466">
    <property type="entry name" value="Metal_Hydrolase"/>
</dbReference>
<evidence type="ECO:0000259" key="1">
    <source>
        <dbReference type="Pfam" id="PF01979"/>
    </source>
</evidence>
<dbReference type="PANTHER" id="PTHR43135">
    <property type="entry name" value="ALPHA-D-RIBOSE 1-METHYLPHOSPHONATE 5-TRIPHOSPHATE DIPHOSPHATASE"/>
    <property type="match status" value="1"/>
</dbReference>
<protein>
    <submittedName>
        <fullName evidence="2">Amidohydrolase</fullName>
    </submittedName>
</protein>
<dbReference type="GO" id="GO:0016810">
    <property type="term" value="F:hydrolase activity, acting on carbon-nitrogen (but not peptide) bonds"/>
    <property type="evidence" value="ECO:0007669"/>
    <property type="project" value="InterPro"/>
</dbReference>
<dbReference type="AlphaFoldDB" id="A0A1E5FZG8"/>
<sequence>MKAIINGTIITVANETIEQGTILIDGDKIVQISKGALELSADVEVFDATGKVVTPGLIEVHGHIGICEEGMGWEGDDTNEMTDPSTPYVRALDAINPFDRAFVDARKGGVTTVHTMPGSANVIGGETIVIKTAGTIVEDMVLKAVAGIKVAFGENPKRIYGDRKQLPSTRMGTAAVLRRELTKAQGYLEKCQIGKQDPEKMPDKDLGMEVLVKVLKKEIPLRAHAHRADDIVTAIRIADEFNVDITIEHCTEGHKIVEFLKQKQVNIAVGPTLSSRSKIELQDLGFETVKILMEAGIEVSILTDHPVIPVQYIPICAALAAKEGITEEEALKAITIYPAKHLGIADRVGSIEVGKDADIVIWSGYPLDYRSKVERTIINGHVVYGN</sequence>
<dbReference type="CDD" id="cd01309">
    <property type="entry name" value="Met_dep_hydrolase_C"/>
    <property type="match status" value="1"/>
</dbReference>
<dbReference type="EMBL" id="MIJE01000034">
    <property type="protein sequence ID" value="OEF95961.1"/>
    <property type="molecule type" value="Genomic_DNA"/>
</dbReference>
<dbReference type="InterPro" id="IPR006680">
    <property type="entry name" value="Amidohydro-rel"/>
</dbReference>
<keyword evidence="2" id="KW-0378">Hydrolase</keyword>
<gene>
    <name evidence="2" type="ORF">BHF68_10855</name>
</gene>
<dbReference type="InterPro" id="IPR051781">
    <property type="entry name" value="Metallo-dep_Hydrolase"/>
</dbReference>